<evidence type="ECO:0000256" key="1">
    <source>
        <dbReference type="SAM" id="MobiDB-lite"/>
    </source>
</evidence>
<name>I2N0M3_STRT9</name>
<dbReference type="EMBL" id="CP029159">
    <property type="protein sequence ID" value="QKM69155.1"/>
    <property type="molecule type" value="Genomic_DNA"/>
</dbReference>
<sequence length="64" mass="6390">MTTTTLTPSVQLPGPRGTASGAVGAHAAHRTGGALHAVKVFASALFSVAVTGDYDAEAAGVRRR</sequence>
<proteinExistence type="predicted"/>
<accession>I2N0M3</accession>
<dbReference type="AlphaFoldDB" id="I2N0M3"/>
<gene>
    <name evidence="2" type="ORF">STSU_020285</name>
</gene>
<evidence type="ECO:0000313" key="3">
    <source>
        <dbReference type="Proteomes" id="UP000005940"/>
    </source>
</evidence>
<organism evidence="2 3">
    <name type="scientific">Streptomyces tsukubensis (strain DSM 42081 / NBRC 108919 / NRRL 18488 / 9993)</name>
    <dbReference type="NCBI Taxonomy" id="1114943"/>
    <lineage>
        <taxon>Bacteria</taxon>
        <taxon>Bacillati</taxon>
        <taxon>Actinomycetota</taxon>
        <taxon>Actinomycetes</taxon>
        <taxon>Kitasatosporales</taxon>
        <taxon>Streptomycetaceae</taxon>
        <taxon>Streptomyces</taxon>
    </lineage>
</organism>
<evidence type="ECO:0000313" key="2">
    <source>
        <dbReference type="EMBL" id="QKM69155.1"/>
    </source>
</evidence>
<dbReference type="RefSeq" id="WP_006348551.1">
    <property type="nucleotide sequence ID" value="NZ_CP029159.1"/>
</dbReference>
<reference evidence="2 3" key="1">
    <citation type="journal article" date="2012" name="J. Bacteriol.">
        <title>Draft genome of Streptomyces tsukubaensis NRRL 18488, the producer of the clinically important immunosuppressant tacrolimus (FK506).</title>
        <authorList>
            <person name="Barreiro C."/>
            <person name="Prieto C."/>
            <person name="Sola-Landa A."/>
            <person name="Solera E."/>
            <person name="Martinez-Castro M."/>
            <person name="Perez-Redondo R."/>
            <person name="Garcia-Estrada C."/>
            <person name="Aparicio J.F."/>
            <person name="Fernandez-Martinez L.T."/>
            <person name="Santos-Aberturas J."/>
            <person name="Salehi-Najafabadi Z."/>
            <person name="Rodriguez-Garcia A."/>
            <person name="Tauch A."/>
            <person name="Martin J.F."/>
        </authorList>
    </citation>
    <scope>NUCLEOTIDE SEQUENCE [LARGE SCALE GENOMIC DNA]</scope>
    <source>
        <strain evidence="3">DSM 42081 / NBRC 108919 / NRRL 18488 / 9993</strain>
    </source>
</reference>
<dbReference type="Proteomes" id="UP000005940">
    <property type="component" value="Chromosome"/>
</dbReference>
<feature type="region of interest" description="Disordered" evidence="1">
    <location>
        <begin position="1"/>
        <end position="25"/>
    </location>
</feature>
<protein>
    <submittedName>
        <fullName evidence="2">Uncharacterized protein</fullName>
    </submittedName>
</protein>
<keyword evidence="3" id="KW-1185">Reference proteome</keyword>
<feature type="compositionally biased region" description="Polar residues" evidence="1">
    <location>
        <begin position="1"/>
        <end position="10"/>
    </location>
</feature>